<evidence type="ECO:0000256" key="4">
    <source>
        <dbReference type="ARBA" id="ARBA00009592"/>
    </source>
</evidence>
<name>A0A5J5RMQ2_GOSBA</name>
<dbReference type="InterPro" id="IPR000719">
    <property type="entry name" value="Prot_kinase_dom"/>
</dbReference>
<keyword evidence="25" id="KW-1185">Reference proteome</keyword>
<feature type="domain" description="Protein kinase" evidence="23">
    <location>
        <begin position="932"/>
        <end position="1212"/>
    </location>
</feature>
<comment type="catalytic activity">
    <reaction evidence="21">
        <text>L-threonyl-[protein] + ATP = O-phospho-L-threonyl-[protein] + ADP + H(+)</text>
        <dbReference type="Rhea" id="RHEA:46608"/>
        <dbReference type="Rhea" id="RHEA-COMP:11060"/>
        <dbReference type="Rhea" id="RHEA-COMP:11605"/>
        <dbReference type="ChEBI" id="CHEBI:15378"/>
        <dbReference type="ChEBI" id="CHEBI:30013"/>
        <dbReference type="ChEBI" id="CHEBI:30616"/>
        <dbReference type="ChEBI" id="CHEBI:61977"/>
        <dbReference type="ChEBI" id="CHEBI:456216"/>
        <dbReference type="EC" id="2.7.11.1"/>
    </reaction>
</comment>
<keyword evidence="15" id="KW-0418">Kinase</keyword>
<keyword evidence="18" id="KW-0472">Membrane</keyword>
<dbReference type="InterPro" id="IPR003591">
    <property type="entry name" value="Leu-rich_rpt_typical-subtyp"/>
</dbReference>
<evidence type="ECO:0000256" key="17">
    <source>
        <dbReference type="ARBA" id="ARBA00022989"/>
    </source>
</evidence>
<comment type="catalytic activity">
    <reaction evidence="22">
        <text>L-seryl-[protein] + ATP = O-phospho-L-seryl-[protein] + ADP + H(+)</text>
        <dbReference type="Rhea" id="RHEA:17989"/>
        <dbReference type="Rhea" id="RHEA-COMP:9863"/>
        <dbReference type="Rhea" id="RHEA-COMP:11604"/>
        <dbReference type="ChEBI" id="CHEBI:15378"/>
        <dbReference type="ChEBI" id="CHEBI:29999"/>
        <dbReference type="ChEBI" id="CHEBI:30616"/>
        <dbReference type="ChEBI" id="CHEBI:83421"/>
        <dbReference type="ChEBI" id="CHEBI:456216"/>
        <dbReference type="EC" id="2.7.11.1"/>
    </reaction>
</comment>
<dbReference type="PANTHER" id="PTHR48056:SF73">
    <property type="entry name" value="LRR RECEPTOR-LIKE SERINE_THREONINE-PROTEIN KINASE EFR"/>
    <property type="match status" value="1"/>
</dbReference>
<dbReference type="InterPro" id="IPR013210">
    <property type="entry name" value="LRR_N_plant-typ"/>
</dbReference>
<dbReference type="Gene3D" id="3.30.200.20">
    <property type="entry name" value="Phosphorylase Kinase, domain 1"/>
    <property type="match status" value="1"/>
</dbReference>
<dbReference type="EC" id="2.7.11.1" evidence="5"/>
<comment type="similarity">
    <text evidence="4">Belongs to the RLP family.</text>
</comment>
<evidence type="ECO:0000256" key="5">
    <source>
        <dbReference type="ARBA" id="ARBA00012513"/>
    </source>
</evidence>
<dbReference type="Pfam" id="PF08263">
    <property type="entry name" value="LRRNT_2"/>
    <property type="match status" value="1"/>
</dbReference>
<dbReference type="Gene3D" id="3.80.10.10">
    <property type="entry name" value="Ribonuclease Inhibitor"/>
    <property type="match status" value="5"/>
</dbReference>
<keyword evidence="14" id="KW-0547">Nucleotide-binding</keyword>
<evidence type="ECO:0000256" key="6">
    <source>
        <dbReference type="ARBA" id="ARBA00022475"/>
    </source>
</evidence>
<evidence type="ECO:0000256" key="10">
    <source>
        <dbReference type="ARBA" id="ARBA00022679"/>
    </source>
</evidence>
<evidence type="ECO:0000313" key="25">
    <source>
        <dbReference type="Proteomes" id="UP000327439"/>
    </source>
</evidence>
<dbReference type="SUPFAM" id="SSF56112">
    <property type="entry name" value="Protein kinase-like (PK-like)"/>
    <property type="match status" value="1"/>
</dbReference>
<dbReference type="SMART" id="SM00369">
    <property type="entry name" value="LRR_TYP"/>
    <property type="match status" value="18"/>
</dbReference>
<dbReference type="FunFam" id="3.80.10.10:FF:000101">
    <property type="entry name" value="LRR receptor-like serine/threonine-protein kinase ERECTA"/>
    <property type="match status" value="1"/>
</dbReference>
<keyword evidence="19" id="KW-0675">Receptor</keyword>
<evidence type="ECO:0000256" key="22">
    <source>
        <dbReference type="ARBA" id="ARBA00048679"/>
    </source>
</evidence>
<evidence type="ECO:0000256" key="20">
    <source>
        <dbReference type="ARBA" id="ARBA00023180"/>
    </source>
</evidence>
<organism evidence="24 25">
    <name type="scientific">Gossypium barbadense</name>
    <name type="common">Sea Island cotton</name>
    <name type="synonym">Hibiscus barbadensis</name>
    <dbReference type="NCBI Taxonomy" id="3634"/>
    <lineage>
        <taxon>Eukaryota</taxon>
        <taxon>Viridiplantae</taxon>
        <taxon>Streptophyta</taxon>
        <taxon>Embryophyta</taxon>
        <taxon>Tracheophyta</taxon>
        <taxon>Spermatophyta</taxon>
        <taxon>Magnoliopsida</taxon>
        <taxon>eudicotyledons</taxon>
        <taxon>Gunneridae</taxon>
        <taxon>Pentapetalae</taxon>
        <taxon>rosids</taxon>
        <taxon>malvids</taxon>
        <taxon>Malvales</taxon>
        <taxon>Malvaceae</taxon>
        <taxon>Malvoideae</taxon>
        <taxon>Gossypium</taxon>
    </lineage>
</organism>
<protein>
    <recommendedName>
        <fullName evidence="5">non-specific serine/threonine protein kinase</fullName>
        <ecNumber evidence="5">2.7.11.1</ecNumber>
    </recommendedName>
</protein>
<dbReference type="FunFam" id="1.10.510.10:FF:000358">
    <property type="entry name" value="Putative leucine-rich repeat receptor-like serine/threonine-protein kinase"/>
    <property type="match status" value="1"/>
</dbReference>
<dbReference type="FunFam" id="3.80.10.10:FF:000095">
    <property type="entry name" value="LRR receptor-like serine/threonine-protein kinase GSO1"/>
    <property type="match status" value="1"/>
</dbReference>
<evidence type="ECO:0000256" key="12">
    <source>
        <dbReference type="ARBA" id="ARBA00022729"/>
    </source>
</evidence>
<dbReference type="FunFam" id="3.80.10.10:FF:000041">
    <property type="entry name" value="LRR receptor-like serine/threonine-protein kinase ERECTA"/>
    <property type="match status" value="1"/>
</dbReference>
<dbReference type="PRINTS" id="PR00019">
    <property type="entry name" value="LEURICHRPT"/>
</dbReference>
<dbReference type="InterPro" id="IPR001611">
    <property type="entry name" value="Leu-rich_rpt"/>
</dbReference>
<dbReference type="GO" id="GO:0004674">
    <property type="term" value="F:protein serine/threonine kinase activity"/>
    <property type="evidence" value="ECO:0007669"/>
    <property type="project" value="UniProtKB-KW"/>
</dbReference>
<dbReference type="OrthoDB" id="1724816at2759"/>
<dbReference type="PROSITE" id="PS50011">
    <property type="entry name" value="PROTEIN_KINASE_DOM"/>
    <property type="match status" value="1"/>
</dbReference>
<dbReference type="SMART" id="SM00220">
    <property type="entry name" value="S_TKc"/>
    <property type="match status" value="1"/>
</dbReference>
<evidence type="ECO:0000256" key="2">
    <source>
        <dbReference type="ARBA" id="ARBA00004479"/>
    </source>
</evidence>
<evidence type="ECO:0000256" key="9">
    <source>
        <dbReference type="ARBA" id="ARBA00022614"/>
    </source>
</evidence>
<evidence type="ECO:0000256" key="15">
    <source>
        <dbReference type="ARBA" id="ARBA00022777"/>
    </source>
</evidence>
<dbReference type="GO" id="GO:0033612">
    <property type="term" value="F:receptor serine/threonine kinase binding"/>
    <property type="evidence" value="ECO:0007669"/>
    <property type="project" value="TreeGrafter"/>
</dbReference>
<dbReference type="Pfam" id="PF00560">
    <property type="entry name" value="LRR_1"/>
    <property type="match status" value="9"/>
</dbReference>
<reference evidence="25" key="1">
    <citation type="journal article" date="2020" name="Nat. Genet.">
        <title>Genomic diversifications of five Gossypium allopolyploid species and their impact on cotton improvement.</title>
        <authorList>
            <person name="Chen Z.J."/>
            <person name="Sreedasyam A."/>
            <person name="Ando A."/>
            <person name="Song Q."/>
            <person name="De Santiago L.M."/>
            <person name="Hulse-Kemp A.M."/>
            <person name="Ding M."/>
            <person name="Ye W."/>
            <person name="Kirkbride R.C."/>
            <person name="Jenkins J."/>
            <person name="Plott C."/>
            <person name="Lovell J."/>
            <person name="Lin Y.M."/>
            <person name="Vaughn R."/>
            <person name="Liu B."/>
            <person name="Simpson S."/>
            <person name="Scheffler B.E."/>
            <person name="Wen L."/>
            <person name="Saski C.A."/>
            <person name="Grover C.E."/>
            <person name="Hu G."/>
            <person name="Conover J.L."/>
            <person name="Carlson J.W."/>
            <person name="Shu S."/>
            <person name="Boston L.B."/>
            <person name="Williams M."/>
            <person name="Peterson D.G."/>
            <person name="McGee K."/>
            <person name="Jones D.C."/>
            <person name="Wendel J.F."/>
            <person name="Stelly D.M."/>
            <person name="Grimwood J."/>
            <person name="Schmutz J."/>
        </authorList>
    </citation>
    <scope>NUCLEOTIDE SEQUENCE [LARGE SCALE GENOMIC DNA]</scope>
    <source>
        <strain evidence="25">cv. 3-79</strain>
    </source>
</reference>
<dbReference type="SUPFAM" id="SSF52047">
    <property type="entry name" value="RNI-like"/>
    <property type="match status" value="3"/>
</dbReference>
<evidence type="ECO:0000256" key="8">
    <source>
        <dbReference type="ARBA" id="ARBA00022553"/>
    </source>
</evidence>
<comment type="subcellular location">
    <subcellularLocation>
        <location evidence="1">Cell membrane</location>
        <topology evidence="1">Single-pass membrane protein</topology>
    </subcellularLocation>
    <subcellularLocation>
        <location evidence="2">Membrane</location>
        <topology evidence="2">Single-pass type I membrane protein</topology>
    </subcellularLocation>
</comment>
<evidence type="ECO:0000256" key="14">
    <source>
        <dbReference type="ARBA" id="ARBA00022741"/>
    </source>
</evidence>
<keyword evidence="13" id="KW-0677">Repeat</keyword>
<dbReference type="SMART" id="SM00365">
    <property type="entry name" value="LRR_SD22"/>
    <property type="match status" value="7"/>
</dbReference>
<evidence type="ECO:0000256" key="13">
    <source>
        <dbReference type="ARBA" id="ARBA00022737"/>
    </source>
</evidence>
<keyword evidence="7" id="KW-0723">Serine/threonine-protein kinase</keyword>
<evidence type="ECO:0000256" key="3">
    <source>
        <dbReference type="ARBA" id="ARBA00008684"/>
    </source>
</evidence>
<accession>A0A5J5RMQ2</accession>
<keyword evidence="9" id="KW-0433">Leucine-rich repeat</keyword>
<dbReference type="PROSITE" id="PS00108">
    <property type="entry name" value="PROTEIN_KINASE_ST"/>
    <property type="match status" value="1"/>
</dbReference>
<dbReference type="InterPro" id="IPR008271">
    <property type="entry name" value="Ser/Thr_kinase_AS"/>
</dbReference>
<evidence type="ECO:0000256" key="21">
    <source>
        <dbReference type="ARBA" id="ARBA00047899"/>
    </source>
</evidence>
<sequence>MTVRNLNSDQFALLEFKDRIVGPQNVLANNWTASTAVCNWIGVSCGILHKRVIALNLTSMNLRGTIPPHLGNLSFLLSLDLSSNHFYGHLPKELGQLHRLRILQLSYNRLNREIPSWLGNLQRVRRLKMKNNNFTGTIPETLVNMSNLEILNLGFNQLSGQVPSSIFKISSLKIIILSSNSLSGGLPSDMCQHLPKLEVLYLYSNELSGNIPSSMGKCSSLKNLSLSNNQLTRIIPKSIRNLTRLQELYLGFNNLEGQIPKEIGNLLSLEMLNIQAIKGLTGQIPTSIFNISSLKTIDLSNNSLSGSLPNDMCQHLPKLEGLYLGLNELSGNVPSSMGKCSNLKILWLSSNQLMGIIPKSIGNLTRLKELYLGLNNLEGQIPEEIGNLLGLEMLNIQEIKGLIGRIPTLIFNISSLKTIDLSNNSLSGSLPNDMCQHLPKLEGLYLGLNELFGNIPSSMGKCCNLKILWLSSNQLMGIIPKSIGNLTRLKELYLGLNNLEGQIPEEIGNLLGLEMLNIKAIKGLTGPIPTSIFNISSLKAIDLSSNSLLGSLPNDMCQHLPKLERKHPNSISNASMLKILALGDNLFSGPIPKMLGSLKHLELLEIFDNNLITRSATDHEWSFLSSLTNCRHLRNIAVSRNPLSGVLPTYIGNLSKSLQYFYASICELQGIIPMEIGLSSNKLGGPISESLCGLERLYKMHLGWNKLHGSIPSCLGNITSLGYLYLDSNKLSSAIPSTLWNLKDILEIDLSSNHLHNSHAIDVGNLRSLLKLNLSRNLLTGDILSIFGGLQTLVSLDLSNNILHGHIPESFDGLISLEFLDLCNNNLSGVIPKSLEKLLYLNTSFMKNYALCGPPRLLVPPCKNDIHKNSQMIILHTFRYGLPTIGVLIVLTIMYRRCQKRSTTLPIKDDLLSLKTPRRISHAELSRATNGFEERNMLGSRSFGYVYKGRLSDGMEVAIKVFNLQTEGAFRSFDIECDAMRNIVHHNIVKVITYCSSVDFKALVLDYMSNGSLEKCLHAENCFLDIIERIDIMIDVAVAIEHLHNGHPTPIIHCDIKPSNILLDEDMVAHVGDFGVAKLLGEGEVMKQTMTLATIGYMAPEFGSAGIVSIKSDVYSYGIVLIETFTKKKPTDNVFVEEETIRHWMERSLPKGAIEIADVDLLRREDEYIIVKANCISSIMELALNCSAELPEERKDMKDVVVELKKIKQRLLNNIEHF</sequence>
<dbReference type="PANTHER" id="PTHR48056">
    <property type="entry name" value="LRR RECEPTOR-LIKE SERINE/THREONINE-PROTEIN KINASE-RELATED"/>
    <property type="match status" value="1"/>
</dbReference>
<evidence type="ECO:0000256" key="7">
    <source>
        <dbReference type="ARBA" id="ARBA00022527"/>
    </source>
</evidence>
<dbReference type="AlphaFoldDB" id="A0A5J5RMQ2"/>
<dbReference type="PROSITE" id="PS51450">
    <property type="entry name" value="LRR"/>
    <property type="match status" value="1"/>
</dbReference>
<proteinExistence type="inferred from homology"/>
<dbReference type="Pfam" id="PF07714">
    <property type="entry name" value="PK_Tyr_Ser-Thr"/>
    <property type="match status" value="1"/>
</dbReference>
<dbReference type="GO" id="GO:0005886">
    <property type="term" value="C:plasma membrane"/>
    <property type="evidence" value="ECO:0007669"/>
    <property type="project" value="UniProtKB-SubCell"/>
</dbReference>
<dbReference type="Gene3D" id="1.10.510.10">
    <property type="entry name" value="Transferase(Phosphotransferase) domain 1"/>
    <property type="match status" value="1"/>
</dbReference>
<keyword evidence="12" id="KW-0732">Signal</keyword>
<gene>
    <name evidence="24" type="ORF">ES319_D05G369800v1</name>
</gene>
<keyword evidence="16" id="KW-0067">ATP-binding</keyword>
<dbReference type="Proteomes" id="UP000327439">
    <property type="component" value="Chromosome D05"/>
</dbReference>
<evidence type="ECO:0000313" key="24">
    <source>
        <dbReference type="EMBL" id="KAB2032387.1"/>
    </source>
</evidence>
<keyword evidence="20" id="KW-0325">Glycoprotein</keyword>
<keyword evidence="11" id="KW-0812">Transmembrane</keyword>
<keyword evidence="10" id="KW-0808">Transferase</keyword>
<dbReference type="InterPro" id="IPR050647">
    <property type="entry name" value="Plant_LRR-RLKs"/>
</dbReference>
<dbReference type="InterPro" id="IPR032675">
    <property type="entry name" value="LRR_dom_sf"/>
</dbReference>
<evidence type="ECO:0000256" key="16">
    <source>
        <dbReference type="ARBA" id="ARBA00022840"/>
    </source>
</evidence>
<keyword evidence="8" id="KW-0597">Phosphoprotein</keyword>
<dbReference type="InterPro" id="IPR011009">
    <property type="entry name" value="Kinase-like_dom_sf"/>
</dbReference>
<dbReference type="Pfam" id="PF13855">
    <property type="entry name" value="LRR_8"/>
    <property type="match status" value="3"/>
</dbReference>
<dbReference type="GO" id="GO:0005524">
    <property type="term" value="F:ATP binding"/>
    <property type="evidence" value="ECO:0007669"/>
    <property type="project" value="UniProtKB-KW"/>
</dbReference>
<keyword evidence="17" id="KW-1133">Transmembrane helix</keyword>
<evidence type="ECO:0000256" key="11">
    <source>
        <dbReference type="ARBA" id="ARBA00022692"/>
    </source>
</evidence>
<dbReference type="FunFam" id="3.30.200.20:FF:000661">
    <property type="entry name" value="Serine-threonine protein kinase plant-type"/>
    <property type="match status" value="1"/>
</dbReference>
<dbReference type="FunFam" id="3.80.10.10:FF:000383">
    <property type="entry name" value="Leucine-rich repeat receptor protein kinase EMS1"/>
    <property type="match status" value="2"/>
</dbReference>
<evidence type="ECO:0000259" key="23">
    <source>
        <dbReference type="PROSITE" id="PS50011"/>
    </source>
</evidence>
<dbReference type="EMBL" id="CM018219">
    <property type="protein sequence ID" value="KAB2032387.1"/>
    <property type="molecule type" value="Genomic_DNA"/>
</dbReference>
<dbReference type="InterPro" id="IPR001245">
    <property type="entry name" value="Ser-Thr/Tyr_kinase_cat_dom"/>
</dbReference>
<comment type="similarity">
    <text evidence="3">Belongs to the protein kinase superfamily. Ser/Thr protein kinase family.</text>
</comment>
<evidence type="ECO:0000256" key="1">
    <source>
        <dbReference type="ARBA" id="ARBA00004162"/>
    </source>
</evidence>
<evidence type="ECO:0000256" key="18">
    <source>
        <dbReference type="ARBA" id="ARBA00023136"/>
    </source>
</evidence>
<keyword evidence="6" id="KW-1003">Cell membrane</keyword>
<evidence type="ECO:0000256" key="19">
    <source>
        <dbReference type="ARBA" id="ARBA00023170"/>
    </source>
</evidence>